<protein>
    <submittedName>
        <fullName evidence="1">Uncharacterized protein</fullName>
    </submittedName>
</protein>
<dbReference type="Proteomes" id="UP001186974">
    <property type="component" value="Unassembled WGS sequence"/>
</dbReference>
<evidence type="ECO:0000313" key="1">
    <source>
        <dbReference type="EMBL" id="KAK3044294.1"/>
    </source>
</evidence>
<dbReference type="EMBL" id="JAWDJW010012155">
    <property type="protein sequence ID" value="KAK3044294.1"/>
    <property type="molecule type" value="Genomic_DNA"/>
</dbReference>
<sequence>MISRQGMYEADGKTMKNKVKATIAHAVTNDIVLAVAAYSWYARRSAATDSLAGKMGVGGVGTGAATYEPTGWMVVASAVTAALLMFGANLGGTLTYNYGIGFAPLKGASVKKAQ</sequence>
<organism evidence="1 2">
    <name type="scientific">Coniosporium uncinatum</name>
    <dbReference type="NCBI Taxonomy" id="93489"/>
    <lineage>
        <taxon>Eukaryota</taxon>
        <taxon>Fungi</taxon>
        <taxon>Dikarya</taxon>
        <taxon>Ascomycota</taxon>
        <taxon>Pezizomycotina</taxon>
        <taxon>Dothideomycetes</taxon>
        <taxon>Dothideomycetes incertae sedis</taxon>
        <taxon>Coniosporium</taxon>
    </lineage>
</organism>
<proteinExistence type="predicted"/>
<keyword evidence="2" id="KW-1185">Reference proteome</keyword>
<accession>A0ACC3CT18</accession>
<reference evidence="1" key="1">
    <citation type="submission" date="2024-09" db="EMBL/GenBank/DDBJ databases">
        <title>Black Yeasts Isolated from many extreme environments.</title>
        <authorList>
            <person name="Coleine C."/>
            <person name="Stajich J.E."/>
            <person name="Selbmann L."/>
        </authorList>
    </citation>
    <scope>NUCLEOTIDE SEQUENCE</scope>
    <source>
        <strain evidence="1">CCFEE 5737</strain>
    </source>
</reference>
<evidence type="ECO:0000313" key="2">
    <source>
        <dbReference type="Proteomes" id="UP001186974"/>
    </source>
</evidence>
<name>A0ACC3CT18_9PEZI</name>
<comment type="caution">
    <text evidence="1">The sequence shown here is derived from an EMBL/GenBank/DDBJ whole genome shotgun (WGS) entry which is preliminary data.</text>
</comment>
<gene>
    <name evidence="1" type="ORF">LTS18_001679</name>
</gene>